<evidence type="ECO:0000259" key="11">
    <source>
        <dbReference type="Pfam" id="PF07730"/>
    </source>
</evidence>
<keyword evidence="8" id="KW-0902">Two-component regulatory system</keyword>
<organism evidence="12 13">
    <name type="scientific">Glycomyces algeriensis</name>
    <dbReference type="NCBI Taxonomy" id="256037"/>
    <lineage>
        <taxon>Bacteria</taxon>
        <taxon>Bacillati</taxon>
        <taxon>Actinomycetota</taxon>
        <taxon>Actinomycetes</taxon>
        <taxon>Glycomycetales</taxon>
        <taxon>Glycomycetaceae</taxon>
        <taxon>Glycomyces</taxon>
    </lineage>
</organism>
<feature type="transmembrane region" description="Helical" evidence="10">
    <location>
        <begin position="46"/>
        <end position="67"/>
    </location>
</feature>
<keyword evidence="10" id="KW-0472">Membrane</keyword>
<reference evidence="12" key="1">
    <citation type="submission" date="2022-12" db="EMBL/GenBank/DDBJ databases">
        <title>Reference genome sequencing for broad-spectrum identification of bacterial and archaeal isolates by mass spectrometry.</title>
        <authorList>
            <person name="Sekiguchi Y."/>
            <person name="Tourlousse D.M."/>
        </authorList>
    </citation>
    <scope>NUCLEOTIDE SEQUENCE</scope>
    <source>
        <strain evidence="12">LLR39Z86</strain>
    </source>
</reference>
<dbReference type="Gene3D" id="1.20.5.1930">
    <property type="match status" value="1"/>
</dbReference>
<dbReference type="PANTHER" id="PTHR24421">
    <property type="entry name" value="NITRATE/NITRITE SENSOR PROTEIN NARX-RELATED"/>
    <property type="match status" value="1"/>
</dbReference>
<keyword evidence="6" id="KW-0418">Kinase</keyword>
<dbReference type="AlphaFoldDB" id="A0A9W6LI07"/>
<keyword evidence="5" id="KW-0547">Nucleotide-binding</keyword>
<evidence type="ECO:0000256" key="10">
    <source>
        <dbReference type="SAM" id="Phobius"/>
    </source>
</evidence>
<feature type="transmembrane region" description="Helical" evidence="10">
    <location>
        <begin position="138"/>
        <end position="159"/>
    </location>
</feature>
<evidence type="ECO:0000256" key="4">
    <source>
        <dbReference type="ARBA" id="ARBA00022679"/>
    </source>
</evidence>
<dbReference type="InterPro" id="IPR050482">
    <property type="entry name" value="Sensor_HK_TwoCompSys"/>
</dbReference>
<dbReference type="PANTHER" id="PTHR24421:SF10">
    <property type="entry name" value="NITRATE_NITRITE SENSOR PROTEIN NARQ"/>
    <property type="match status" value="1"/>
</dbReference>
<comment type="caution">
    <text evidence="12">The sequence shown here is derived from an EMBL/GenBank/DDBJ whole genome shotgun (WGS) entry which is preliminary data.</text>
</comment>
<evidence type="ECO:0000313" key="12">
    <source>
        <dbReference type="EMBL" id="GLI44128.1"/>
    </source>
</evidence>
<evidence type="ECO:0000256" key="6">
    <source>
        <dbReference type="ARBA" id="ARBA00022777"/>
    </source>
</evidence>
<protein>
    <recommendedName>
        <fullName evidence="2">histidine kinase</fullName>
        <ecNumber evidence="2">2.7.13.3</ecNumber>
    </recommendedName>
</protein>
<dbReference type="GO" id="GO:0016020">
    <property type="term" value="C:membrane"/>
    <property type="evidence" value="ECO:0007669"/>
    <property type="project" value="InterPro"/>
</dbReference>
<dbReference type="Gene3D" id="3.30.565.10">
    <property type="entry name" value="Histidine kinase-like ATPase, C-terminal domain"/>
    <property type="match status" value="1"/>
</dbReference>
<comment type="catalytic activity">
    <reaction evidence="1">
        <text>ATP + protein L-histidine = ADP + protein N-phospho-L-histidine.</text>
        <dbReference type="EC" id="2.7.13.3"/>
    </reaction>
</comment>
<evidence type="ECO:0000256" key="9">
    <source>
        <dbReference type="SAM" id="Coils"/>
    </source>
</evidence>
<evidence type="ECO:0000256" key="8">
    <source>
        <dbReference type="ARBA" id="ARBA00023012"/>
    </source>
</evidence>
<evidence type="ECO:0000256" key="7">
    <source>
        <dbReference type="ARBA" id="ARBA00022840"/>
    </source>
</evidence>
<dbReference type="EMBL" id="BSDT01000001">
    <property type="protein sequence ID" value="GLI44128.1"/>
    <property type="molecule type" value="Genomic_DNA"/>
</dbReference>
<evidence type="ECO:0000313" key="13">
    <source>
        <dbReference type="Proteomes" id="UP001144313"/>
    </source>
</evidence>
<dbReference type="InterPro" id="IPR011712">
    <property type="entry name" value="Sig_transdc_His_kin_sub3_dim/P"/>
</dbReference>
<evidence type="ECO:0000256" key="5">
    <source>
        <dbReference type="ARBA" id="ARBA00022741"/>
    </source>
</evidence>
<keyword evidence="4" id="KW-0808">Transferase</keyword>
<dbReference type="InterPro" id="IPR036890">
    <property type="entry name" value="HATPase_C_sf"/>
</dbReference>
<keyword evidence="3" id="KW-0597">Phosphoprotein</keyword>
<feature type="coiled-coil region" evidence="9">
    <location>
        <begin position="157"/>
        <end position="184"/>
    </location>
</feature>
<evidence type="ECO:0000256" key="1">
    <source>
        <dbReference type="ARBA" id="ARBA00000085"/>
    </source>
</evidence>
<dbReference type="GO" id="GO:0046983">
    <property type="term" value="F:protein dimerization activity"/>
    <property type="evidence" value="ECO:0007669"/>
    <property type="project" value="InterPro"/>
</dbReference>
<keyword evidence="13" id="KW-1185">Reference proteome</keyword>
<evidence type="ECO:0000256" key="3">
    <source>
        <dbReference type="ARBA" id="ARBA00022553"/>
    </source>
</evidence>
<dbReference type="CDD" id="cd16917">
    <property type="entry name" value="HATPase_UhpB-NarQ-NarX-like"/>
    <property type="match status" value="1"/>
</dbReference>
<dbReference type="EC" id="2.7.13.3" evidence="2"/>
<keyword evidence="9" id="KW-0175">Coiled coil</keyword>
<sequence length="390" mass="40592">MTTVRARRAVLAAAAGVLVLGASILPGEPGPAGHLAELTGAARTDWAAPFLAIAAGLALWWSPAVFWPLPAVAVTAALVDPTGADACLLLASFVAGRHLRRTATRAGFALAATAWTALLVGVGTAADDTGTVESALRGWFGAAALFVWAPFALGLWTAARRAVLDQARERAERLEREQHDAAVLARDRERARIAHDMHDVIAHRVSLMVLHAGALEVNAADPETADAAELIRATGVEALEQLREVLGVLRTSARDPAPAAVADLDGLVADSIRAGVPVSLRRSGDSERLPSPAARTLWRAAREALTNVHKHAGTVPTVVDLDCTPRRAVLRVRNTAPPEPIRAIAGSGLGLVAIRESVTVLEGTMDAGPTPDGGYELRIALPLGGSDGPP</sequence>
<dbReference type="SUPFAM" id="SSF55874">
    <property type="entry name" value="ATPase domain of HSP90 chaperone/DNA topoisomerase II/histidine kinase"/>
    <property type="match status" value="1"/>
</dbReference>
<keyword evidence="7" id="KW-0067">ATP-binding</keyword>
<dbReference type="RefSeq" id="WP_270114824.1">
    <property type="nucleotide sequence ID" value="NZ_BAAAOL010000007.1"/>
</dbReference>
<dbReference type="Pfam" id="PF07730">
    <property type="entry name" value="HisKA_3"/>
    <property type="match status" value="1"/>
</dbReference>
<feature type="transmembrane region" description="Helical" evidence="10">
    <location>
        <begin position="106"/>
        <end position="126"/>
    </location>
</feature>
<dbReference type="GO" id="GO:0005524">
    <property type="term" value="F:ATP binding"/>
    <property type="evidence" value="ECO:0007669"/>
    <property type="project" value="UniProtKB-KW"/>
</dbReference>
<dbReference type="Proteomes" id="UP001144313">
    <property type="component" value="Unassembled WGS sequence"/>
</dbReference>
<keyword evidence="10" id="KW-0812">Transmembrane</keyword>
<accession>A0A9W6LI07</accession>
<dbReference type="GO" id="GO:0000155">
    <property type="term" value="F:phosphorelay sensor kinase activity"/>
    <property type="evidence" value="ECO:0007669"/>
    <property type="project" value="InterPro"/>
</dbReference>
<name>A0A9W6LI07_9ACTN</name>
<feature type="domain" description="Signal transduction histidine kinase subgroup 3 dimerisation and phosphoacceptor" evidence="11">
    <location>
        <begin position="189"/>
        <end position="252"/>
    </location>
</feature>
<gene>
    <name evidence="12" type="ORF">GALLR39Z86_39780</name>
</gene>
<evidence type="ECO:0000256" key="2">
    <source>
        <dbReference type="ARBA" id="ARBA00012438"/>
    </source>
</evidence>
<proteinExistence type="predicted"/>
<keyword evidence="10" id="KW-1133">Transmembrane helix</keyword>